<comment type="caution">
    <text evidence="1">The sequence shown here is derived from an EMBL/GenBank/DDBJ whole genome shotgun (WGS) entry which is preliminary data.</text>
</comment>
<dbReference type="Proteomes" id="UP000885704">
    <property type="component" value="Unassembled WGS sequence"/>
</dbReference>
<protein>
    <submittedName>
        <fullName evidence="1">Uncharacterized protein</fullName>
    </submittedName>
</protein>
<sequence>MMTKRNMDTLEAHFEAARATPPQMPAGMMDRLIADALAAQPVPAIGGWRGFWRAIGGAPALGGLITATAVGFWIGVAPPSGLPDIATQIITGGDDYIVADATSLDTYTSDLTAFGWDLDEG</sequence>
<organism evidence="1">
    <name type="scientific">Sulfitobacter litoralis</name>
    <dbReference type="NCBI Taxonomy" id="335975"/>
    <lineage>
        <taxon>Bacteria</taxon>
        <taxon>Pseudomonadati</taxon>
        <taxon>Pseudomonadota</taxon>
        <taxon>Alphaproteobacteria</taxon>
        <taxon>Rhodobacterales</taxon>
        <taxon>Roseobacteraceae</taxon>
        <taxon>Sulfitobacter</taxon>
    </lineage>
</organism>
<accession>A0A7V1BBU9</accession>
<name>A0A7V1BBU9_9RHOB</name>
<reference evidence="1" key="1">
    <citation type="journal article" date="2020" name="mSystems">
        <title>Genome- and Community-Level Interaction Insights into Carbon Utilization and Element Cycling Functions of Hydrothermarchaeota in Hydrothermal Sediment.</title>
        <authorList>
            <person name="Zhou Z."/>
            <person name="Liu Y."/>
            <person name="Xu W."/>
            <person name="Pan J."/>
            <person name="Luo Z.H."/>
            <person name="Li M."/>
        </authorList>
    </citation>
    <scope>NUCLEOTIDE SEQUENCE [LARGE SCALE GENOMIC DNA]</scope>
    <source>
        <strain evidence="1">HyVt-323</strain>
    </source>
</reference>
<evidence type="ECO:0000313" key="1">
    <source>
        <dbReference type="EMBL" id="HDZ50304.1"/>
    </source>
</evidence>
<gene>
    <name evidence="1" type="ORF">ENH63_00700</name>
</gene>
<dbReference type="AlphaFoldDB" id="A0A7V1BBU9"/>
<proteinExistence type="predicted"/>
<dbReference type="EMBL" id="DRFN01000001">
    <property type="protein sequence ID" value="HDZ50304.1"/>
    <property type="molecule type" value="Genomic_DNA"/>
</dbReference>